<dbReference type="EMBL" id="HBGS01005857">
    <property type="protein sequence ID" value="CAD9376961.1"/>
    <property type="molecule type" value="Transcribed_RNA"/>
</dbReference>
<evidence type="ECO:0000256" key="2">
    <source>
        <dbReference type="SAM" id="MobiDB-lite"/>
    </source>
</evidence>
<evidence type="ECO:0000313" key="3">
    <source>
        <dbReference type="EMBL" id="CAD9376961.1"/>
    </source>
</evidence>
<gene>
    <name evidence="3" type="ORF">DSPE1174_LOCUS3062</name>
</gene>
<feature type="compositionally biased region" description="Basic residues" evidence="2">
    <location>
        <begin position="351"/>
        <end position="360"/>
    </location>
</feature>
<organism evidence="3">
    <name type="scientific">Octactis speculum</name>
    <dbReference type="NCBI Taxonomy" id="3111310"/>
    <lineage>
        <taxon>Eukaryota</taxon>
        <taxon>Sar</taxon>
        <taxon>Stramenopiles</taxon>
        <taxon>Ochrophyta</taxon>
        <taxon>Dictyochophyceae</taxon>
        <taxon>Dictyochales</taxon>
        <taxon>Dictyochaceae</taxon>
        <taxon>Octactis</taxon>
    </lineage>
</organism>
<protein>
    <submittedName>
        <fullName evidence="3">Uncharacterized protein</fullName>
    </submittedName>
</protein>
<feature type="compositionally biased region" description="Polar residues" evidence="2">
    <location>
        <begin position="197"/>
        <end position="211"/>
    </location>
</feature>
<dbReference type="AlphaFoldDB" id="A0A7S2ATA9"/>
<proteinExistence type="predicted"/>
<feature type="compositionally biased region" description="Basic and acidic residues" evidence="2">
    <location>
        <begin position="182"/>
        <end position="193"/>
    </location>
</feature>
<feature type="coiled-coil region" evidence="1">
    <location>
        <begin position="56"/>
        <end position="83"/>
    </location>
</feature>
<feature type="compositionally biased region" description="Low complexity" evidence="2">
    <location>
        <begin position="254"/>
        <end position="273"/>
    </location>
</feature>
<keyword evidence="1" id="KW-0175">Coiled coil</keyword>
<feature type="region of interest" description="Disordered" evidence="2">
    <location>
        <begin position="182"/>
        <end position="366"/>
    </location>
</feature>
<name>A0A7S2ATA9_9STRA</name>
<evidence type="ECO:0000256" key="1">
    <source>
        <dbReference type="SAM" id="Coils"/>
    </source>
</evidence>
<reference evidence="3" key="1">
    <citation type="submission" date="2021-01" db="EMBL/GenBank/DDBJ databases">
        <authorList>
            <person name="Corre E."/>
            <person name="Pelletier E."/>
            <person name="Niang G."/>
            <person name="Scheremetjew M."/>
            <person name="Finn R."/>
            <person name="Kale V."/>
            <person name="Holt S."/>
            <person name="Cochrane G."/>
            <person name="Meng A."/>
            <person name="Brown T."/>
            <person name="Cohen L."/>
        </authorList>
    </citation>
    <scope>NUCLEOTIDE SEQUENCE</scope>
    <source>
        <strain evidence="3">CCMP1381</strain>
    </source>
</reference>
<accession>A0A7S2ATA9</accession>
<sequence>MTAMGEDYNVNVGLGSRTLRNFPNSHVSCPNFSFQPPNHLQCDGRAIKGEDAATVLENLNNIVDEHKRKIESLNRMSADIQKRLQQQVSVANMLENDLQTKQLAHDRRMEEKSVEIEDWKRQCYIMEQHNNKIISDTGYTQRELMGVLAHKYNLEKEVRRGVRRQLAEEEAIKQYLSREATSLKKRDGRDYRRSKIGSISSTNRPQPNQPQHRFLQFFRPPPKERESLKAPDYLKPLRASDSPEAFRRARSWNTDISKSSTTSWSNSHTSLSSQQMSPDSLELENHTQSSPRAAAVQTPGENHDSGEGGGRSAAAGDAARRKIGGSAGAWKGLCPRSPGGFRRKGAERNHDRRSKNRHKKAESAPDLSLLNFREDIGSSTGYNREWVVTTTPTHADMANCCIFEALLAIFRGELIG</sequence>